<name>A0A6L2N6X5_TANCI</name>
<reference evidence="2" key="1">
    <citation type="journal article" date="2019" name="Sci. Rep.">
        <title>Draft genome of Tanacetum cinerariifolium, the natural source of mosquito coil.</title>
        <authorList>
            <person name="Yamashiro T."/>
            <person name="Shiraishi A."/>
            <person name="Satake H."/>
            <person name="Nakayama K."/>
        </authorList>
    </citation>
    <scope>NUCLEOTIDE SEQUENCE</scope>
</reference>
<accession>A0A6L2N6X5</accession>
<comment type="caution">
    <text evidence="2">The sequence shown here is derived from an EMBL/GenBank/DDBJ whole genome shotgun (WGS) entry which is preliminary data.</text>
</comment>
<organism evidence="2">
    <name type="scientific">Tanacetum cinerariifolium</name>
    <name type="common">Dalmatian daisy</name>
    <name type="synonym">Chrysanthemum cinerariifolium</name>
    <dbReference type="NCBI Taxonomy" id="118510"/>
    <lineage>
        <taxon>Eukaryota</taxon>
        <taxon>Viridiplantae</taxon>
        <taxon>Streptophyta</taxon>
        <taxon>Embryophyta</taxon>
        <taxon>Tracheophyta</taxon>
        <taxon>Spermatophyta</taxon>
        <taxon>Magnoliopsida</taxon>
        <taxon>eudicotyledons</taxon>
        <taxon>Gunneridae</taxon>
        <taxon>Pentapetalae</taxon>
        <taxon>asterids</taxon>
        <taxon>campanulids</taxon>
        <taxon>Asterales</taxon>
        <taxon>Asteraceae</taxon>
        <taxon>Asteroideae</taxon>
        <taxon>Anthemideae</taxon>
        <taxon>Anthemidinae</taxon>
        <taxon>Tanacetum</taxon>
    </lineage>
</organism>
<dbReference type="AlphaFoldDB" id="A0A6L2N6X5"/>
<evidence type="ECO:0000256" key="1">
    <source>
        <dbReference type="SAM" id="MobiDB-lite"/>
    </source>
</evidence>
<sequence length="103" mass="12256">MCNEDLFTELEYYSEEYDKEREMEPRPARVKETTLVLRTGSLRARRQKGRVVEFKDAPKRDGSRFEREFKGRRPSEQREEDSGNRGVNLPLLLTTYLKRNKNG</sequence>
<feature type="compositionally biased region" description="Basic and acidic residues" evidence="1">
    <location>
        <begin position="55"/>
        <end position="83"/>
    </location>
</feature>
<protein>
    <submittedName>
        <fullName evidence="2">Uncharacterized protein</fullName>
    </submittedName>
</protein>
<proteinExistence type="predicted"/>
<gene>
    <name evidence="2" type="ORF">Tci_052252</name>
</gene>
<evidence type="ECO:0000313" key="2">
    <source>
        <dbReference type="EMBL" id="GEU80274.1"/>
    </source>
</evidence>
<dbReference type="EMBL" id="BKCJ010008044">
    <property type="protein sequence ID" value="GEU80274.1"/>
    <property type="molecule type" value="Genomic_DNA"/>
</dbReference>
<feature type="region of interest" description="Disordered" evidence="1">
    <location>
        <begin position="55"/>
        <end position="89"/>
    </location>
</feature>